<dbReference type="PANTHER" id="PTHR43856:SF1">
    <property type="entry name" value="MITOCHONDRIAL CARDIOLIPIN HYDROLASE"/>
    <property type="match status" value="1"/>
</dbReference>
<keyword evidence="4" id="KW-0378">Hydrolase</keyword>
<dbReference type="EMBL" id="FQXN01000002">
    <property type="protein sequence ID" value="SHH30398.1"/>
    <property type="molecule type" value="Genomic_DNA"/>
</dbReference>
<sequence length="289" mass="33573">MKIVKIVFLLIATISIGSQVYFTENGILTDVVAEFIKNSKSFLYISSYSLNEEKIVEVIKQVYNSGIDIKILLETPSPLLGDSVKMDYEKSLHHAKFIVNETGVLFGSANFTKSGLETGFNDVIFFENYVEQFRKLFLSLWNKGEVVGCQPFLVVGYDNVEEKILDFISHARKRIYVVVYAFTNKQIFTLLKYKESRGLDVRIITDSWFINSNLNEIPNRNLKIIFKPMLHHKFMIIDNMVILGSANFTLNGLNKNFEMIYITDDFLEEYLKIFEYLWRFESGNNNFKD</sequence>
<dbReference type="STRING" id="1123380.SAMN02745199_0652"/>
<keyword evidence="5" id="KW-0442">Lipid degradation</keyword>
<evidence type="ECO:0000313" key="9">
    <source>
        <dbReference type="Proteomes" id="UP000242592"/>
    </source>
</evidence>
<evidence type="ECO:0000313" key="8">
    <source>
        <dbReference type="EMBL" id="SHH30398.1"/>
    </source>
</evidence>
<evidence type="ECO:0000256" key="2">
    <source>
        <dbReference type="ARBA" id="ARBA00008664"/>
    </source>
</evidence>
<dbReference type="OrthoDB" id="37007at2"/>
<dbReference type="InterPro" id="IPR051406">
    <property type="entry name" value="PLD_domain"/>
</dbReference>
<dbReference type="GO" id="GO:0006793">
    <property type="term" value="P:phosphorus metabolic process"/>
    <property type="evidence" value="ECO:0007669"/>
    <property type="project" value="UniProtKB-ARBA"/>
</dbReference>
<dbReference type="SMART" id="SM00155">
    <property type="entry name" value="PLDc"/>
    <property type="match status" value="2"/>
</dbReference>
<keyword evidence="9" id="KW-1185">Reference proteome</keyword>
<evidence type="ECO:0000256" key="4">
    <source>
        <dbReference type="ARBA" id="ARBA00022801"/>
    </source>
</evidence>
<dbReference type="Proteomes" id="UP000242592">
    <property type="component" value="Unassembled WGS sequence"/>
</dbReference>
<comment type="similarity">
    <text evidence="2">Belongs to the phospholipase D family.</text>
</comment>
<accession>A0A1M5RWH8</accession>
<dbReference type="InterPro" id="IPR001736">
    <property type="entry name" value="PLipase_D/transphosphatidylase"/>
</dbReference>
<dbReference type="Pfam" id="PF13091">
    <property type="entry name" value="PLDc_2"/>
    <property type="match status" value="2"/>
</dbReference>
<reference evidence="9" key="1">
    <citation type="submission" date="2016-11" db="EMBL/GenBank/DDBJ databases">
        <authorList>
            <person name="Varghese N."/>
            <person name="Submissions S."/>
        </authorList>
    </citation>
    <scope>NUCLEOTIDE SEQUENCE [LARGE SCALE GENOMIC DNA]</scope>
    <source>
        <strain evidence="9">DSM 15807</strain>
    </source>
</reference>
<name>A0A1M5RWH8_9BACT</name>
<evidence type="ECO:0000256" key="5">
    <source>
        <dbReference type="ARBA" id="ARBA00022963"/>
    </source>
</evidence>
<comment type="catalytic activity">
    <reaction evidence="1">
        <text>a 1,2-diacyl-sn-glycero-3-phosphocholine + H2O = a 1,2-diacyl-sn-glycero-3-phosphate + choline + H(+)</text>
        <dbReference type="Rhea" id="RHEA:14445"/>
        <dbReference type="ChEBI" id="CHEBI:15354"/>
        <dbReference type="ChEBI" id="CHEBI:15377"/>
        <dbReference type="ChEBI" id="CHEBI:15378"/>
        <dbReference type="ChEBI" id="CHEBI:57643"/>
        <dbReference type="ChEBI" id="CHEBI:58608"/>
        <dbReference type="EC" id="3.1.4.4"/>
    </reaction>
</comment>
<dbReference type="EC" id="3.1.4.4" evidence="3"/>
<dbReference type="SUPFAM" id="SSF56024">
    <property type="entry name" value="Phospholipase D/nuclease"/>
    <property type="match status" value="2"/>
</dbReference>
<dbReference type="Gene3D" id="3.30.870.10">
    <property type="entry name" value="Endonuclease Chain A"/>
    <property type="match status" value="2"/>
</dbReference>
<dbReference type="RefSeq" id="WP_073072148.1">
    <property type="nucleotide sequence ID" value="NZ_FQXN01000002.1"/>
</dbReference>
<dbReference type="PANTHER" id="PTHR43856">
    <property type="entry name" value="CARDIOLIPIN HYDROLASE"/>
    <property type="match status" value="1"/>
</dbReference>
<feature type="domain" description="PLD phosphodiesterase" evidence="7">
    <location>
        <begin position="226"/>
        <end position="252"/>
    </location>
</feature>
<evidence type="ECO:0000256" key="6">
    <source>
        <dbReference type="ARBA" id="ARBA00023098"/>
    </source>
</evidence>
<dbReference type="GO" id="GO:0016891">
    <property type="term" value="F:RNA endonuclease activity producing 5'-phosphomonoesters, hydrolytic mechanism"/>
    <property type="evidence" value="ECO:0007669"/>
    <property type="project" value="TreeGrafter"/>
</dbReference>
<dbReference type="AlphaFoldDB" id="A0A1M5RWH8"/>
<proteinExistence type="inferred from homology"/>
<gene>
    <name evidence="8" type="ORF">SAMN02745199_0652</name>
</gene>
<protein>
    <recommendedName>
        <fullName evidence="3">phospholipase D</fullName>
        <ecNumber evidence="3">3.1.4.4</ecNumber>
    </recommendedName>
</protein>
<keyword evidence="6" id="KW-0443">Lipid metabolism</keyword>
<dbReference type="InterPro" id="IPR025202">
    <property type="entry name" value="PLD-like_dom"/>
</dbReference>
<evidence type="ECO:0000256" key="1">
    <source>
        <dbReference type="ARBA" id="ARBA00000798"/>
    </source>
</evidence>
<dbReference type="GO" id="GO:0016042">
    <property type="term" value="P:lipid catabolic process"/>
    <property type="evidence" value="ECO:0007669"/>
    <property type="project" value="UniProtKB-KW"/>
</dbReference>
<evidence type="ECO:0000259" key="7">
    <source>
        <dbReference type="PROSITE" id="PS50035"/>
    </source>
</evidence>
<organism evidence="8 9">
    <name type="scientific">Thermosipho atlanticus DSM 15807</name>
    <dbReference type="NCBI Taxonomy" id="1123380"/>
    <lineage>
        <taxon>Bacteria</taxon>
        <taxon>Thermotogati</taxon>
        <taxon>Thermotogota</taxon>
        <taxon>Thermotogae</taxon>
        <taxon>Thermotogales</taxon>
        <taxon>Fervidobacteriaceae</taxon>
        <taxon>Thermosipho</taxon>
    </lineage>
</organism>
<evidence type="ECO:0000256" key="3">
    <source>
        <dbReference type="ARBA" id="ARBA00012027"/>
    </source>
</evidence>
<dbReference type="GO" id="GO:0004630">
    <property type="term" value="F:phospholipase D activity"/>
    <property type="evidence" value="ECO:0007669"/>
    <property type="project" value="UniProtKB-EC"/>
</dbReference>
<dbReference type="CDD" id="cd09116">
    <property type="entry name" value="PLDc_Nuc_like"/>
    <property type="match status" value="1"/>
</dbReference>
<dbReference type="PROSITE" id="PS50035">
    <property type="entry name" value="PLD"/>
    <property type="match status" value="1"/>
</dbReference>